<protein>
    <submittedName>
        <fullName evidence="1">Uncharacterized protein</fullName>
    </submittedName>
</protein>
<evidence type="ECO:0000313" key="1">
    <source>
        <dbReference type="EMBL" id="TWB98392.1"/>
    </source>
</evidence>
<keyword evidence="2" id="KW-1185">Reference proteome</keyword>
<gene>
    <name evidence="1" type="ORF">FBZ93_106351</name>
</gene>
<dbReference type="EMBL" id="VITY01000006">
    <property type="protein sequence ID" value="TWB98392.1"/>
    <property type="molecule type" value="Genomic_DNA"/>
</dbReference>
<proteinExistence type="predicted"/>
<comment type="caution">
    <text evidence="1">The sequence shown here is derived from an EMBL/GenBank/DDBJ whole genome shotgun (WGS) entry which is preliminary data.</text>
</comment>
<organism evidence="1 2">
    <name type="scientific">Bradyrhizobium macuxiense</name>
    <dbReference type="NCBI Taxonomy" id="1755647"/>
    <lineage>
        <taxon>Bacteria</taxon>
        <taxon>Pseudomonadati</taxon>
        <taxon>Pseudomonadota</taxon>
        <taxon>Alphaproteobacteria</taxon>
        <taxon>Hyphomicrobiales</taxon>
        <taxon>Nitrobacteraceae</taxon>
        <taxon>Bradyrhizobium</taxon>
    </lineage>
</organism>
<evidence type="ECO:0000313" key="2">
    <source>
        <dbReference type="Proteomes" id="UP000321304"/>
    </source>
</evidence>
<accession>A0A560LSL4</accession>
<name>A0A560LSL4_9BRAD</name>
<reference evidence="1 2" key="1">
    <citation type="submission" date="2019-06" db="EMBL/GenBank/DDBJ databases">
        <title>Genomic Encyclopedia of Type Strains, Phase IV (KMG-V): Genome sequencing to study the core and pangenomes of soil and plant-associated prokaryotes.</title>
        <authorList>
            <person name="Whitman W."/>
        </authorList>
    </citation>
    <scope>NUCLEOTIDE SEQUENCE [LARGE SCALE GENOMIC DNA]</scope>
    <source>
        <strain evidence="1 2">BR 10355</strain>
    </source>
</reference>
<sequence length="40" mass="4236">MAAEVAVDMRLICGGACRGMEAMQRDCEREPFTGSADASV</sequence>
<dbReference type="AlphaFoldDB" id="A0A560LSL4"/>
<dbReference type="Proteomes" id="UP000321304">
    <property type="component" value="Unassembled WGS sequence"/>
</dbReference>